<evidence type="ECO:0000256" key="1">
    <source>
        <dbReference type="SAM" id="Phobius"/>
    </source>
</evidence>
<comment type="caution">
    <text evidence="2">The sequence shown here is derived from an EMBL/GenBank/DDBJ whole genome shotgun (WGS) entry which is preliminary data.</text>
</comment>
<gene>
    <name evidence="2" type="ORF">HID58_027130</name>
</gene>
<feature type="transmembrane region" description="Helical" evidence="1">
    <location>
        <begin position="170"/>
        <end position="189"/>
    </location>
</feature>
<accession>A0ABQ8CQY9</accession>
<feature type="transmembrane region" description="Helical" evidence="1">
    <location>
        <begin position="240"/>
        <end position="257"/>
    </location>
</feature>
<protein>
    <recommendedName>
        <fullName evidence="4">Transmembrane protein</fullName>
    </recommendedName>
</protein>
<evidence type="ECO:0008006" key="4">
    <source>
        <dbReference type="Google" id="ProtNLM"/>
    </source>
</evidence>
<dbReference type="Proteomes" id="UP000824890">
    <property type="component" value="Unassembled WGS sequence"/>
</dbReference>
<keyword evidence="1" id="KW-0812">Transmembrane</keyword>
<proteinExistence type="predicted"/>
<evidence type="ECO:0000313" key="3">
    <source>
        <dbReference type="Proteomes" id="UP000824890"/>
    </source>
</evidence>
<evidence type="ECO:0000313" key="2">
    <source>
        <dbReference type="EMBL" id="KAH0919470.1"/>
    </source>
</evidence>
<reference evidence="2 3" key="1">
    <citation type="submission" date="2021-05" db="EMBL/GenBank/DDBJ databases">
        <title>Genome Assembly of Synthetic Allotetraploid Brassica napus Reveals Homoeologous Exchanges between Subgenomes.</title>
        <authorList>
            <person name="Davis J.T."/>
        </authorList>
    </citation>
    <scope>NUCLEOTIDE SEQUENCE [LARGE SCALE GENOMIC DNA]</scope>
    <source>
        <strain evidence="3">cv. Da-Ae</strain>
        <tissue evidence="2">Seedling</tissue>
    </source>
</reference>
<keyword evidence="1" id="KW-0472">Membrane</keyword>
<keyword evidence="3" id="KW-1185">Reference proteome</keyword>
<organism evidence="2 3">
    <name type="scientific">Brassica napus</name>
    <name type="common">Rape</name>
    <dbReference type="NCBI Taxonomy" id="3708"/>
    <lineage>
        <taxon>Eukaryota</taxon>
        <taxon>Viridiplantae</taxon>
        <taxon>Streptophyta</taxon>
        <taxon>Embryophyta</taxon>
        <taxon>Tracheophyta</taxon>
        <taxon>Spermatophyta</taxon>
        <taxon>Magnoliopsida</taxon>
        <taxon>eudicotyledons</taxon>
        <taxon>Gunneridae</taxon>
        <taxon>Pentapetalae</taxon>
        <taxon>rosids</taxon>
        <taxon>malvids</taxon>
        <taxon>Brassicales</taxon>
        <taxon>Brassicaceae</taxon>
        <taxon>Brassiceae</taxon>
        <taxon>Brassica</taxon>
    </lineage>
</organism>
<dbReference type="EMBL" id="JAGKQM010000007">
    <property type="protein sequence ID" value="KAH0919470.1"/>
    <property type="molecule type" value="Genomic_DNA"/>
</dbReference>
<keyword evidence="1" id="KW-1133">Transmembrane helix</keyword>
<name>A0ABQ8CQY9_BRANA</name>
<sequence length="324" mass="34986">MYTYAILSLSSLSSRKTKEKTDLCGSGSWWRVSVHSDAGSQPLLSQPLFFSLLLSCVLHSPRFVAVSVPRVSSDSSSHAEESAFRAVQGAPLTPWRVCGARRRNGSLVVGLLSVVVSVGDGRARSASGLGRLCFSHDLKALEVRLLEGVCSSSCRCVSKLAVVLLDADHWSVSTSSLMVSLLIVVVQALSLPQAQRLTSTRFSEEATFEVLELLCFVSRAASFLGGLVGRGFTSQRHEHVVFVVVLLLFVFVGRGVFSASSSCDWLGSVLYSPPGLAIILGSSPGEPRELATPVTTWEFPASEVTRRTSRFHDHRLRSRTTIGS</sequence>